<dbReference type="EMBL" id="JACHXM010000045">
    <property type="protein sequence ID" value="MBB3143372.1"/>
    <property type="molecule type" value="Genomic_DNA"/>
</dbReference>
<proteinExistence type="predicted"/>
<evidence type="ECO:0000256" key="1">
    <source>
        <dbReference type="SAM" id="Coils"/>
    </source>
</evidence>
<evidence type="ECO:0008006" key="4">
    <source>
        <dbReference type="Google" id="ProtNLM"/>
    </source>
</evidence>
<sequence>MSEGRVLGAGVLGALLAIGLVWSGGHLEDAARTWKQADRRVTVKGLAERQVPADMALWPLHYSVTANRLERLQAELAEDEQRIRAFLDERGFDAEHVSVTPPSVRDLQAEQSGGQAPPEERYRAEATVLVRTPRVAEVKAALPETGVLVREGVLLSPNYQYRTEFLFTGLEGIKPDMIAAATADARRAAEQFAEDSGSQVGAIQRASQGYFSIEDLDSYTPDVKRVRVVTTIDYALEE</sequence>
<dbReference type="GO" id="GO:0006974">
    <property type="term" value="P:DNA damage response"/>
    <property type="evidence" value="ECO:0007669"/>
    <property type="project" value="TreeGrafter"/>
</dbReference>
<dbReference type="PIRSF" id="PIRSF029033">
    <property type="entry name" value="UCP029033"/>
    <property type="match status" value="1"/>
</dbReference>
<reference evidence="2 3" key="1">
    <citation type="submission" date="2020-08" db="EMBL/GenBank/DDBJ databases">
        <title>Genomic Encyclopedia of Type Strains, Phase III (KMG-III): the genomes of soil and plant-associated and newly described type strains.</title>
        <authorList>
            <person name="Whitman W."/>
        </authorList>
    </citation>
    <scope>NUCLEOTIDE SEQUENCE [LARGE SCALE GENOMIC DNA]</scope>
    <source>
        <strain evidence="2 3">CECT 5995</strain>
    </source>
</reference>
<name>A0A7W5G7X1_9GAMM</name>
<comment type="caution">
    <text evidence="2">The sequence shown here is derived from an EMBL/GenBank/DDBJ whole genome shotgun (WGS) entry which is preliminary data.</text>
</comment>
<dbReference type="AlphaFoldDB" id="A0A7W5G7X1"/>
<accession>A0A7W5G7X1</accession>
<organism evidence="2 3">
    <name type="scientific">Halomonas organivorans</name>
    <dbReference type="NCBI Taxonomy" id="257772"/>
    <lineage>
        <taxon>Bacteria</taxon>
        <taxon>Pseudomonadati</taxon>
        <taxon>Pseudomonadota</taxon>
        <taxon>Gammaproteobacteria</taxon>
        <taxon>Oceanospirillales</taxon>
        <taxon>Halomonadaceae</taxon>
        <taxon>Halomonas</taxon>
    </lineage>
</organism>
<keyword evidence="1" id="KW-0175">Coiled coil</keyword>
<evidence type="ECO:0000313" key="3">
    <source>
        <dbReference type="Proteomes" id="UP000525987"/>
    </source>
</evidence>
<feature type="coiled-coil region" evidence="1">
    <location>
        <begin position="62"/>
        <end position="89"/>
    </location>
</feature>
<dbReference type="InterPro" id="IPR016907">
    <property type="entry name" value="UCP029033"/>
</dbReference>
<dbReference type="Pfam" id="PF04402">
    <property type="entry name" value="SIMPL"/>
    <property type="match status" value="1"/>
</dbReference>
<keyword evidence="3" id="KW-1185">Reference proteome</keyword>
<dbReference type="Proteomes" id="UP000525987">
    <property type="component" value="Unassembled WGS sequence"/>
</dbReference>
<dbReference type="InterPro" id="IPR052022">
    <property type="entry name" value="26kDa_periplasmic_antigen"/>
</dbReference>
<dbReference type="PANTHER" id="PTHR34387">
    <property type="entry name" value="SLR1258 PROTEIN"/>
    <property type="match status" value="1"/>
</dbReference>
<dbReference type="InterPro" id="IPR007497">
    <property type="entry name" value="SIMPL/DUF541"/>
</dbReference>
<evidence type="ECO:0000313" key="2">
    <source>
        <dbReference type="EMBL" id="MBB3143372.1"/>
    </source>
</evidence>
<gene>
    <name evidence="2" type="ORF">FHR96_004293</name>
</gene>
<dbReference type="PANTHER" id="PTHR34387:SF2">
    <property type="entry name" value="SLR1258 PROTEIN"/>
    <property type="match status" value="1"/>
</dbReference>
<dbReference type="RefSeq" id="WP_183389694.1">
    <property type="nucleotide sequence ID" value="NZ_JACHXM010000045.1"/>
</dbReference>
<protein>
    <recommendedName>
        <fullName evidence="4">SIMPL domain-containing protein</fullName>
    </recommendedName>
</protein>